<dbReference type="PANTHER" id="PTHR45703">
    <property type="entry name" value="DYNEIN HEAVY CHAIN"/>
    <property type="match status" value="1"/>
</dbReference>
<dbReference type="AlphaFoldDB" id="A0AAV2I5P5"/>
<gene>
    <name evidence="3" type="ORF">GSLYS_00015656001</name>
</gene>
<dbReference type="Proteomes" id="UP001497497">
    <property type="component" value="Unassembled WGS sequence"/>
</dbReference>
<name>A0AAV2I5P5_LYMST</name>
<feature type="compositionally biased region" description="Polar residues" evidence="1">
    <location>
        <begin position="80"/>
        <end position="115"/>
    </location>
</feature>
<feature type="region of interest" description="Disordered" evidence="1">
    <location>
        <begin position="41"/>
        <end position="115"/>
    </location>
</feature>
<evidence type="ECO:0000313" key="3">
    <source>
        <dbReference type="EMBL" id="CAL1542050.1"/>
    </source>
</evidence>
<feature type="non-terminal residue" evidence="3">
    <location>
        <position position="1"/>
    </location>
</feature>
<organism evidence="3 4">
    <name type="scientific">Lymnaea stagnalis</name>
    <name type="common">Great pond snail</name>
    <name type="synonym">Helix stagnalis</name>
    <dbReference type="NCBI Taxonomy" id="6523"/>
    <lineage>
        <taxon>Eukaryota</taxon>
        <taxon>Metazoa</taxon>
        <taxon>Spiralia</taxon>
        <taxon>Lophotrochozoa</taxon>
        <taxon>Mollusca</taxon>
        <taxon>Gastropoda</taxon>
        <taxon>Heterobranchia</taxon>
        <taxon>Euthyneura</taxon>
        <taxon>Panpulmonata</taxon>
        <taxon>Hygrophila</taxon>
        <taxon>Lymnaeoidea</taxon>
        <taxon>Lymnaeidae</taxon>
        <taxon>Lymnaea</taxon>
    </lineage>
</organism>
<accession>A0AAV2I5P5</accession>
<evidence type="ECO:0000259" key="2">
    <source>
        <dbReference type="Pfam" id="PF08393"/>
    </source>
</evidence>
<dbReference type="Pfam" id="PF08393">
    <property type="entry name" value="DHC_N2"/>
    <property type="match status" value="1"/>
</dbReference>
<dbReference type="Gene3D" id="1.10.287.2620">
    <property type="match status" value="1"/>
</dbReference>
<dbReference type="GO" id="GO:0045505">
    <property type="term" value="F:dynein intermediate chain binding"/>
    <property type="evidence" value="ECO:0007669"/>
    <property type="project" value="InterPro"/>
</dbReference>
<dbReference type="GO" id="GO:0007018">
    <property type="term" value="P:microtubule-based movement"/>
    <property type="evidence" value="ECO:0007669"/>
    <property type="project" value="InterPro"/>
</dbReference>
<dbReference type="InterPro" id="IPR042222">
    <property type="entry name" value="Dynein_2_N"/>
</dbReference>
<feature type="domain" description="Dynein heavy chain linker" evidence="2">
    <location>
        <begin position="466"/>
        <end position="938"/>
    </location>
</feature>
<sequence length="1075" mass="123925">ELTISPSKERFVKALESTLSNISSVLTSRAITLDWWNQDRESLDGNTSTRSENFKSSKLSQTMSHTEYKSGRASHDSTSQHHSLGSRSVDSEINTARSTVQQDTAPSERSLSLPNLTQQALPSKEMDELGVATPDLVIMHTEDEALMVEGEGFVGQYEPLSQANLKEKLLADQEYQEALKKQGEFLQSALSDIDLYCQSNKWLVEIQKYCLLWNNESSQEYKAAAGFVIEQKLTELRMWSDRVRNFDRNYITENGMFYLDCSAIHEGLLPRLNEICQELVTFVADQANVLAQDLVEEMTKILKNMSDKKTDVLSFASLAKNFTNYKKNTVQYQQRVEYIKSLYEVIRMSYRQLTPEEEKWEEKIWSCWEAFLMQMQDTSEFVSTQTPLMLSQLEATFQSLRKEAIIQADLATSGQFLDPSQNPVRILADMKAIREKFFSTQGKLQEVSICKEAISGEPYNLKFLYEVSTKMDVRQELWKYVEVTTNTIKGWKQMLFRKINIKKALEKISVWETAASRLASQLPPGDQVLAAWVSQIEEFRKHLPVLSKLAHDSLQERHWHSIFLGLNVPYDPSHQLTVEELILYNLAEHSDLIHTIYMGAVAENNVDQRLQNIISFWQERQFQLAKYIPDSMFTKEQTKRITSGNVRTSKLERYRQERAAAQAGVQRGLDIANDDFYILIEVDELKYNLEDSRITVDSMMASPHGGDMKDQVEFWCQALRDIDEITDLWLECQKKWQYLLKIFEQPELYNKLSQQAFKFEAVHNKFKDWMRVSSNDSKCMSVVNRRRGDRGYRLLQGDNLRTLLQSLIKEQEEILKDIDIFIEKARTGFHRLYFLSNDEVVDILSVTRNPQALLPYVRKCFPNVNSMTFALPAAVGGLQTQLDVSLNSDKLEVISIQGSHGEELPLYTKVEPVASAPKWLYNLNQVLKNTLTIALKACVQARIEEVTRQPTLVLEELAKLAKGTTKQEEINKEIKSTFCHWLLRFPVQSVITAEAIIWERGMTKALDRQDKEELRNLKAMLCSKMEQLVDVLQESQTYPGIAEYDRQRLEILISGLLIQGIYQKDIMKGKLPNIK</sequence>
<dbReference type="InterPro" id="IPR026983">
    <property type="entry name" value="DHC"/>
</dbReference>
<dbReference type="PANTHER" id="PTHR45703:SF36">
    <property type="entry name" value="DYNEIN HEAVY CHAIN, CYTOPLASMIC"/>
    <property type="match status" value="1"/>
</dbReference>
<feature type="compositionally biased region" description="Basic and acidic residues" evidence="1">
    <location>
        <begin position="66"/>
        <end position="79"/>
    </location>
</feature>
<comment type="caution">
    <text evidence="3">The sequence shown here is derived from an EMBL/GenBank/DDBJ whole genome shotgun (WGS) entry which is preliminary data.</text>
</comment>
<dbReference type="InterPro" id="IPR042228">
    <property type="entry name" value="Dynein_linker_3"/>
</dbReference>
<dbReference type="Gene3D" id="1.20.58.1120">
    <property type="match status" value="1"/>
</dbReference>
<dbReference type="InterPro" id="IPR013602">
    <property type="entry name" value="Dynein_heavy_linker"/>
</dbReference>
<dbReference type="Gene3D" id="1.20.140.100">
    <property type="entry name" value="Dynein heavy chain, N-terminal domain 2"/>
    <property type="match status" value="1"/>
</dbReference>
<proteinExistence type="predicted"/>
<evidence type="ECO:0000256" key="1">
    <source>
        <dbReference type="SAM" id="MobiDB-lite"/>
    </source>
</evidence>
<evidence type="ECO:0000313" key="4">
    <source>
        <dbReference type="Proteomes" id="UP001497497"/>
    </source>
</evidence>
<dbReference type="FunFam" id="1.20.140.100:FF:000008">
    <property type="entry name" value="Dynein heavy chain domain 1"/>
    <property type="match status" value="1"/>
</dbReference>
<protein>
    <recommendedName>
        <fullName evidence="2">Dynein heavy chain linker domain-containing protein</fullName>
    </recommendedName>
</protein>
<reference evidence="3 4" key="1">
    <citation type="submission" date="2024-04" db="EMBL/GenBank/DDBJ databases">
        <authorList>
            <consortium name="Genoscope - CEA"/>
            <person name="William W."/>
        </authorList>
    </citation>
    <scope>NUCLEOTIDE SEQUENCE [LARGE SCALE GENOMIC DNA]</scope>
</reference>
<feature type="compositionally biased region" description="Polar residues" evidence="1">
    <location>
        <begin position="44"/>
        <end position="65"/>
    </location>
</feature>
<dbReference type="GO" id="GO:0030286">
    <property type="term" value="C:dynein complex"/>
    <property type="evidence" value="ECO:0007669"/>
    <property type="project" value="InterPro"/>
</dbReference>
<dbReference type="Gene3D" id="3.20.180.20">
    <property type="entry name" value="Dynein heavy chain, N-terminal domain 2"/>
    <property type="match status" value="1"/>
</dbReference>
<dbReference type="GO" id="GO:0051959">
    <property type="term" value="F:dynein light intermediate chain binding"/>
    <property type="evidence" value="ECO:0007669"/>
    <property type="project" value="InterPro"/>
</dbReference>
<keyword evidence="4" id="KW-1185">Reference proteome</keyword>
<dbReference type="EMBL" id="CAXITT010000467">
    <property type="protein sequence ID" value="CAL1542050.1"/>
    <property type="molecule type" value="Genomic_DNA"/>
</dbReference>